<comment type="caution">
    <text evidence="2">The sequence shown here is derived from an EMBL/GenBank/DDBJ whole genome shotgun (WGS) entry which is preliminary data.</text>
</comment>
<feature type="region of interest" description="Disordered" evidence="1">
    <location>
        <begin position="90"/>
        <end position="255"/>
    </location>
</feature>
<reference evidence="2 3" key="1">
    <citation type="submission" date="2018-07" db="EMBL/GenBank/DDBJ databases">
        <title>A high quality draft genome assembly of the barn swallow (H. rustica rustica).</title>
        <authorList>
            <person name="Formenti G."/>
            <person name="Chiara M."/>
            <person name="Poveda L."/>
            <person name="Francoijs K.-J."/>
            <person name="Bonisoli-Alquati A."/>
            <person name="Canova L."/>
            <person name="Gianfranceschi L."/>
            <person name="Horner D.S."/>
            <person name="Saino N."/>
        </authorList>
    </citation>
    <scope>NUCLEOTIDE SEQUENCE [LARGE SCALE GENOMIC DNA]</scope>
    <source>
        <strain evidence="2">Chelidonia</strain>
        <tissue evidence="2">Blood</tissue>
    </source>
</reference>
<feature type="compositionally biased region" description="Basic and acidic residues" evidence="1">
    <location>
        <begin position="232"/>
        <end position="248"/>
    </location>
</feature>
<sequence length="255" mass="30344">MIRGMENLSYEEKLRLFGLFSMEKRRLQSDCRGPVAWSGWTRPIIEAIRSWLIDLQRCEGLAGVELVLLQEESSPRDWYYWVLMGTEAKQKMRGEEGEERRGEERRGEERGRGEDRGREERRGEERRGEEERGERRGEERRGEERRERGGEERRGEEREERRGEERRERGEERRGEERRGEERRGEERRGEEEERRGEERRGRGEERRGERGGGEERRGASGYTSFVSESFFLRREIPGDFWGRKKDGAGGTATL</sequence>
<dbReference type="Proteomes" id="UP000269221">
    <property type="component" value="Unassembled WGS sequence"/>
</dbReference>
<protein>
    <submittedName>
        <fullName evidence="2">Uncharacterized protein</fullName>
    </submittedName>
</protein>
<organism evidence="2 3">
    <name type="scientific">Hirundo rustica rustica</name>
    <dbReference type="NCBI Taxonomy" id="333673"/>
    <lineage>
        <taxon>Eukaryota</taxon>
        <taxon>Metazoa</taxon>
        <taxon>Chordata</taxon>
        <taxon>Craniata</taxon>
        <taxon>Vertebrata</taxon>
        <taxon>Euteleostomi</taxon>
        <taxon>Archelosauria</taxon>
        <taxon>Archosauria</taxon>
        <taxon>Dinosauria</taxon>
        <taxon>Saurischia</taxon>
        <taxon>Theropoda</taxon>
        <taxon>Coelurosauria</taxon>
        <taxon>Aves</taxon>
        <taxon>Neognathae</taxon>
        <taxon>Neoaves</taxon>
        <taxon>Telluraves</taxon>
        <taxon>Australaves</taxon>
        <taxon>Passeriformes</taxon>
        <taxon>Sylvioidea</taxon>
        <taxon>Hirundinidae</taxon>
        <taxon>Hirundo</taxon>
    </lineage>
</organism>
<dbReference type="EMBL" id="QRBI01000102">
    <property type="protein sequence ID" value="RMC16680.1"/>
    <property type="molecule type" value="Genomic_DNA"/>
</dbReference>
<dbReference type="AlphaFoldDB" id="A0A3M0L0Z7"/>
<proteinExistence type="predicted"/>
<gene>
    <name evidence="2" type="ORF">DUI87_06619</name>
</gene>
<evidence type="ECO:0000313" key="3">
    <source>
        <dbReference type="Proteomes" id="UP000269221"/>
    </source>
</evidence>
<accession>A0A3M0L0Z7</accession>
<name>A0A3M0L0Z7_HIRRU</name>
<feature type="compositionally biased region" description="Basic and acidic residues" evidence="1">
    <location>
        <begin position="90"/>
        <end position="219"/>
    </location>
</feature>
<evidence type="ECO:0000313" key="2">
    <source>
        <dbReference type="EMBL" id="RMC16680.1"/>
    </source>
</evidence>
<evidence type="ECO:0000256" key="1">
    <source>
        <dbReference type="SAM" id="MobiDB-lite"/>
    </source>
</evidence>
<keyword evidence="3" id="KW-1185">Reference proteome</keyword>